<accession>A0A6A3A595</accession>
<dbReference type="InterPro" id="IPR046349">
    <property type="entry name" value="C1-like_sf"/>
</dbReference>
<protein>
    <recommendedName>
        <fullName evidence="2">DC1 domain-containing protein</fullName>
    </recommendedName>
</protein>
<keyword evidence="1" id="KW-0677">Repeat</keyword>
<sequence length="366" mass="42590">MMAVFNDENEIAKRAEEEYRPIHHFCHPHQLKRCLYSFTTQPEKEMWEGIPLKCGKIEDFSLYCNECDVNLHASCANYPTRAIKHGCHPHNLLQLGKSIIHNISCNVCGEGCNDSCFSCKKCDFNVHPQCIPLPPSFKHKRHLHPLTLVSPFVEDDSGDYCCDMCETERNPDLQVYYCEECNYIVHINCVLSEVRHQQLKWYLSLQQRCFLILKERKRILAIKNLEMKGKMHHEMDMLEEVQSSFHPQHPLQIFLLVNTTTPISGACSEKIKHLVFSCLACDFNMHYSCATYQFREVKQDYRADHRLLHWGRAFWVMNLPDVMNVVKLARTLCGVALSVGFTFILTVVHSHPSSNINISIHLYFRL</sequence>
<dbReference type="InterPro" id="IPR004146">
    <property type="entry name" value="DC1"/>
</dbReference>
<evidence type="ECO:0000259" key="2">
    <source>
        <dbReference type="Pfam" id="PF03107"/>
    </source>
</evidence>
<reference evidence="3" key="1">
    <citation type="submission" date="2019-09" db="EMBL/GenBank/DDBJ databases">
        <title>Draft genome information of white flower Hibiscus syriacus.</title>
        <authorList>
            <person name="Kim Y.-M."/>
        </authorList>
    </citation>
    <scope>NUCLEOTIDE SEQUENCE [LARGE SCALE GENOMIC DNA]</scope>
    <source>
        <strain evidence="3">YM2019G1</strain>
    </source>
</reference>
<name>A0A6A3A595_HIBSY</name>
<dbReference type="PANTHER" id="PTHR46288:SF86">
    <property type="entry name" value="PHORBOL-ESTER_DAG-TYPE DOMAIN-CONTAINING PROTEIN"/>
    <property type="match status" value="1"/>
</dbReference>
<dbReference type="SUPFAM" id="SSF57889">
    <property type="entry name" value="Cysteine-rich domain"/>
    <property type="match status" value="2"/>
</dbReference>
<evidence type="ECO:0000313" key="4">
    <source>
        <dbReference type="Proteomes" id="UP000436088"/>
    </source>
</evidence>
<feature type="domain" description="DC1" evidence="2">
    <location>
        <begin position="87"/>
        <end position="131"/>
    </location>
</feature>
<dbReference type="PANTHER" id="PTHR46288">
    <property type="entry name" value="PHORBOL-ESTER/DAG-TYPE DOMAIN-CONTAINING PROTEIN"/>
    <property type="match status" value="1"/>
</dbReference>
<proteinExistence type="predicted"/>
<gene>
    <name evidence="3" type="ORF">F3Y22_tig00110584pilonHSYRG00062</name>
</gene>
<dbReference type="Pfam" id="PF03107">
    <property type="entry name" value="C1_2"/>
    <property type="match status" value="3"/>
</dbReference>
<feature type="domain" description="DC1" evidence="2">
    <location>
        <begin position="140"/>
        <end position="190"/>
    </location>
</feature>
<dbReference type="Proteomes" id="UP000436088">
    <property type="component" value="Unassembled WGS sequence"/>
</dbReference>
<comment type="caution">
    <text evidence="3">The sequence shown here is derived from an EMBL/GenBank/DDBJ whole genome shotgun (WGS) entry which is preliminary data.</text>
</comment>
<keyword evidence="4" id="KW-1185">Reference proteome</keyword>
<evidence type="ECO:0000313" key="3">
    <source>
        <dbReference type="EMBL" id="KAE8699163.1"/>
    </source>
</evidence>
<dbReference type="EMBL" id="VEPZ02001041">
    <property type="protein sequence ID" value="KAE8699163.1"/>
    <property type="molecule type" value="Genomic_DNA"/>
</dbReference>
<feature type="domain" description="DC1" evidence="2">
    <location>
        <begin position="245"/>
        <end position="290"/>
    </location>
</feature>
<organism evidence="3 4">
    <name type="scientific">Hibiscus syriacus</name>
    <name type="common">Rose of Sharon</name>
    <dbReference type="NCBI Taxonomy" id="106335"/>
    <lineage>
        <taxon>Eukaryota</taxon>
        <taxon>Viridiplantae</taxon>
        <taxon>Streptophyta</taxon>
        <taxon>Embryophyta</taxon>
        <taxon>Tracheophyta</taxon>
        <taxon>Spermatophyta</taxon>
        <taxon>Magnoliopsida</taxon>
        <taxon>eudicotyledons</taxon>
        <taxon>Gunneridae</taxon>
        <taxon>Pentapetalae</taxon>
        <taxon>rosids</taxon>
        <taxon>malvids</taxon>
        <taxon>Malvales</taxon>
        <taxon>Malvaceae</taxon>
        <taxon>Malvoideae</taxon>
        <taxon>Hibiscus</taxon>
    </lineage>
</organism>
<evidence type="ECO:0000256" key="1">
    <source>
        <dbReference type="ARBA" id="ARBA00022737"/>
    </source>
</evidence>
<dbReference type="AlphaFoldDB" id="A0A6A3A595"/>